<sequence>MGKTIAPPLRFCTINYNWAEQFPTVSKKCFCPGNLVVVVVVVVVEVVMVVLVVVVVAVVVVAVVVMVVMGYG</sequence>
<keyword evidence="1" id="KW-0472">Membrane</keyword>
<gene>
    <name evidence="2" type="ORF">DPMN_093753</name>
</gene>
<keyword evidence="1" id="KW-1133">Transmembrane helix</keyword>
<comment type="caution">
    <text evidence="2">The sequence shown here is derived from an EMBL/GenBank/DDBJ whole genome shotgun (WGS) entry which is preliminary data.</text>
</comment>
<evidence type="ECO:0000313" key="2">
    <source>
        <dbReference type="EMBL" id="KAH3851273.1"/>
    </source>
</evidence>
<organism evidence="2 3">
    <name type="scientific">Dreissena polymorpha</name>
    <name type="common">Zebra mussel</name>
    <name type="synonym">Mytilus polymorpha</name>
    <dbReference type="NCBI Taxonomy" id="45954"/>
    <lineage>
        <taxon>Eukaryota</taxon>
        <taxon>Metazoa</taxon>
        <taxon>Spiralia</taxon>
        <taxon>Lophotrochozoa</taxon>
        <taxon>Mollusca</taxon>
        <taxon>Bivalvia</taxon>
        <taxon>Autobranchia</taxon>
        <taxon>Heteroconchia</taxon>
        <taxon>Euheterodonta</taxon>
        <taxon>Imparidentia</taxon>
        <taxon>Neoheterodontei</taxon>
        <taxon>Myida</taxon>
        <taxon>Dreissenoidea</taxon>
        <taxon>Dreissenidae</taxon>
        <taxon>Dreissena</taxon>
    </lineage>
</organism>
<keyword evidence="1" id="KW-0812">Transmembrane</keyword>
<keyword evidence="3" id="KW-1185">Reference proteome</keyword>
<feature type="transmembrane region" description="Helical" evidence="1">
    <location>
        <begin position="35"/>
        <end position="68"/>
    </location>
</feature>
<evidence type="ECO:0008006" key="4">
    <source>
        <dbReference type="Google" id="ProtNLM"/>
    </source>
</evidence>
<dbReference type="AlphaFoldDB" id="A0A9D4L3V9"/>
<protein>
    <recommendedName>
        <fullName evidence="4">Transmembrane protein</fullName>
    </recommendedName>
</protein>
<proteinExistence type="predicted"/>
<evidence type="ECO:0000313" key="3">
    <source>
        <dbReference type="Proteomes" id="UP000828390"/>
    </source>
</evidence>
<dbReference type="EMBL" id="JAIWYP010000003">
    <property type="protein sequence ID" value="KAH3851273.1"/>
    <property type="molecule type" value="Genomic_DNA"/>
</dbReference>
<reference evidence="2" key="2">
    <citation type="submission" date="2020-11" db="EMBL/GenBank/DDBJ databases">
        <authorList>
            <person name="McCartney M.A."/>
            <person name="Auch B."/>
            <person name="Kono T."/>
            <person name="Mallez S."/>
            <person name="Becker A."/>
            <person name="Gohl D.M."/>
            <person name="Silverstein K.A.T."/>
            <person name="Koren S."/>
            <person name="Bechman K.B."/>
            <person name="Herman A."/>
            <person name="Abrahante J.E."/>
            <person name="Garbe J."/>
        </authorList>
    </citation>
    <scope>NUCLEOTIDE SEQUENCE</scope>
    <source>
        <strain evidence="2">Duluth1</strain>
        <tissue evidence="2">Whole animal</tissue>
    </source>
</reference>
<accession>A0A9D4L3V9</accession>
<name>A0A9D4L3V9_DREPO</name>
<evidence type="ECO:0000256" key="1">
    <source>
        <dbReference type="SAM" id="Phobius"/>
    </source>
</evidence>
<reference evidence="2" key="1">
    <citation type="journal article" date="2019" name="bioRxiv">
        <title>The Genome of the Zebra Mussel, Dreissena polymorpha: A Resource for Invasive Species Research.</title>
        <authorList>
            <person name="McCartney M.A."/>
            <person name="Auch B."/>
            <person name="Kono T."/>
            <person name="Mallez S."/>
            <person name="Zhang Y."/>
            <person name="Obille A."/>
            <person name="Becker A."/>
            <person name="Abrahante J.E."/>
            <person name="Garbe J."/>
            <person name="Badalamenti J.P."/>
            <person name="Herman A."/>
            <person name="Mangelson H."/>
            <person name="Liachko I."/>
            <person name="Sullivan S."/>
            <person name="Sone E.D."/>
            <person name="Koren S."/>
            <person name="Silverstein K.A.T."/>
            <person name="Beckman K.B."/>
            <person name="Gohl D.M."/>
        </authorList>
    </citation>
    <scope>NUCLEOTIDE SEQUENCE</scope>
    <source>
        <strain evidence="2">Duluth1</strain>
        <tissue evidence="2">Whole animal</tissue>
    </source>
</reference>
<dbReference type="Proteomes" id="UP000828390">
    <property type="component" value="Unassembled WGS sequence"/>
</dbReference>